<evidence type="ECO:0000313" key="5">
    <source>
        <dbReference type="EMBL" id="EPR11658.1"/>
    </source>
</evidence>
<dbReference type="PANTHER" id="PTHR43272">
    <property type="entry name" value="LONG-CHAIN-FATTY-ACID--COA LIGASE"/>
    <property type="match status" value="1"/>
</dbReference>
<dbReference type="STRING" id="1330534.L323_10960"/>
<dbReference type="InterPro" id="IPR042099">
    <property type="entry name" value="ANL_N_sf"/>
</dbReference>
<dbReference type="PANTHER" id="PTHR43272:SF33">
    <property type="entry name" value="AMP-BINDING DOMAIN-CONTAINING PROTEIN-RELATED"/>
    <property type="match status" value="1"/>
</dbReference>
<dbReference type="SUPFAM" id="SSF56801">
    <property type="entry name" value="Acetyl-CoA synthetase-like"/>
    <property type="match status" value="1"/>
</dbReference>
<protein>
    <submittedName>
        <fullName evidence="5">AMP-dependent synthetase</fullName>
    </submittedName>
</protein>
<dbReference type="Gene3D" id="3.40.50.12780">
    <property type="entry name" value="N-terminal domain of ligase-like"/>
    <property type="match status" value="1"/>
</dbReference>
<feature type="domain" description="AMP-dependent synthetase/ligase" evidence="4">
    <location>
        <begin position="21"/>
        <end position="421"/>
    </location>
</feature>
<comment type="catalytic activity">
    <reaction evidence="3">
        <text>a long-chain fatty acid + ATP + CoA = a long-chain fatty acyl-CoA + AMP + diphosphate</text>
        <dbReference type="Rhea" id="RHEA:15421"/>
        <dbReference type="ChEBI" id="CHEBI:30616"/>
        <dbReference type="ChEBI" id="CHEBI:33019"/>
        <dbReference type="ChEBI" id="CHEBI:57287"/>
        <dbReference type="ChEBI" id="CHEBI:57560"/>
        <dbReference type="ChEBI" id="CHEBI:83139"/>
        <dbReference type="ChEBI" id="CHEBI:456215"/>
        <dbReference type="EC" id="6.2.1.3"/>
    </reaction>
    <physiologicalReaction direction="left-to-right" evidence="3">
        <dbReference type="Rhea" id="RHEA:15422"/>
    </physiologicalReaction>
</comment>
<dbReference type="GO" id="GO:0005524">
    <property type="term" value="F:ATP binding"/>
    <property type="evidence" value="ECO:0007669"/>
    <property type="project" value="UniProtKB-KW"/>
</dbReference>
<dbReference type="Pfam" id="PF23562">
    <property type="entry name" value="AMP-binding_C_3"/>
    <property type="match status" value="1"/>
</dbReference>
<evidence type="ECO:0000256" key="1">
    <source>
        <dbReference type="ARBA" id="ARBA00022741"/>
    </source>
</evidence>
<sequence>MKSKPLYEVRKISNLKDMIEQSAGLYGAKPAFLVKQKGNSASYTPITFKEYKDDIDALGTALISLGLKGKKIALIGENRYEWATTYLGVCNGTGIIVPLDKELPQNEIENCLLRSHADAIIFSGSVSKNISSILKNITTCKYYINMDIDEDSDGQMSYSRLLKNGYDLIKSGKREFLDAVIDNEKMNILLFTSGTTDKSKAVMLSHRNIAENLMAMCSMLYIDEKDVFLSVLPAHHTYECTCGFLCQMYRGCTVAFCEGLRHIVKNLSESKCTVMNGVPLVFESIYKQLMHQVSKKPGGAKKLKFGIKISNALGKLGIDVRRKLFAEIHQALGGHLRLFISGAAAIDPEVSKGFRNIGIQLVQGYGLTECAPIVGLNRDCWFKDDAAGLPLPGLKVVIDNPNSEGVGEIKVSGPSVMMGYYENKEATDEVIRDGWFYTGDMGYLDSDGFIHITGRMKNVIITKNGKNVYPEEIETLLNRSDYIKESLVFGKNDNDDVVVCAQIVPEREKIEEDFKNGILGSSDAEAVINQEVKRINKELVTYKYVKEFTLRDTEFEKTTTKKIKRYQELNKSE</sequence>
<evidence type="ECO:0000259" key="4">
    <source>
        <dbReference type="Pfam" id="PF00501"/>
    </source>
</evidence>
<dbReference type="InterPro" id="IPR000873">
    <property type="entry name" value="AMP-dep_synth/lig_dom"/>
</dbReference>
<comment type="caution">
    <text evidence="5">The sequence shown here is derived from an EMBL/GenBank/DDBJ whole genome shotgun (WGS) entry which is preliminary data.</text>
</comment>
<name>U4R206_9FIRM</name>
<dbReference type="Proteomes" id="UP000016860">
    <property type="component" value="Unassembled WGS sequence"/>
</dbReference>
<proteinExistence type="predicted"/>
<reference evidence="5 6" key="1">
    <citation type="journal article" date="2013" name="Genome Announc.">
        <title>Draft Genome Sequence of the Cellulolytic Bacterium Clostridium papyrosolvens C7 (ATCC 700395).</title>
        <authorList>
            <person name="Zepeda V."/>
            <person name="Dassa B."/>
            <person name="Borovok I."/>
            <person name="Lamed R."/>
            <person name="Bayer E.A."/>
            <person name="Cate J.H."/>
        </authorList>
    </citation>
    <scope>NUCLEOTIDE SEQUENCE [LARGE SCALE GENOMIC DNA]</scope>
    <source>
        <strain evidence="5 6">C7</strain>
    </source>
</reference>
<keyword evidence="1" id="KW-0547">Nucleotide-binding</keyword>
<dbReference type="PATRIC" id="fig|1330534.3.peg.2188"/>
<organism evidence="5 6">
    <name type="scientific">Ruminiclostridium papyrosolvens C7</name>
    <dbReference type="NCBI Taxonomy" id="1330534"/>
    <lineage>
        <taxon>Bacteria</taxon>
        <taxon>Bacillati</taxon>
        <taxon>Bacillota</taxon>
        <taxon>Clostridia</taxon>
        <taxon>Eubacteriales</taxon>
        <taxon>Oscillospiraceae</taxon>
        <taxon>Ruminiclostridium</taxon>
    </lineage>
</organism>
<dbReference type="OrthoDB" id="9778383at2"/>
<dbReference type="GO" id="GO:0004467">
    <property type="term" value="F:long-chain fatty acid-CoA ligase activity"/>
    <property type="evidence" value="ECO:0007669"/>
    <property type="project" value="UniProtKB-EC"/>
</dbReference>
<evidence type="ECO:0000256" key="3">
    <source>
        <dbReference type="ARBA" id="ARBA00024484"/>
    </source>
</evidence>
<dbReference type="RefSeq" id="WP_020815707.1">
    <property type="nucleotide sequence ID" value="NZ_ATAY01000034.1"/>
</dbReference>
<dbReference type="Gene3D" id="3.30.300.30">
    <property type="match status" value="1"/>
</dbReference>
<dbReference type="EMBL" id="ATAY01000034">
    <property type="protein sequence ID" value="EPR11658.1"/>
    <property type="molecule type" value="Genomic_DNA"/>
</dbReference>
<dbReference type="Pfam" id="PF00501">
    <property type="entry name" value="AMP-binding"/>
    <property type="match status" value="1"/>
</dbReference>
<evidence type="ECO:0000256" key="2">
    <source>
        <dbReference type="ARBA" id="ARBA00022840"/>
    </source>
</evidence>
<dbReference type="AlphaFoldDB" id="U4R206"/>
<dbReference type="InterPro" id="IPR045851">
    <property type="entry name" value="AMP-bd_C_sf"/>
</dbReference>
<keyword evidence="2" id="KW-0067">ATP-binding</keyword>
<gene>
    <name evidence="5" type="ORF">L323_10960</name>
</gene>
<dbReference type="GO" id="GO:0016020">
    <property type="term" value="C:membrane"/>
    <property type="evidence" value="ECO:0007669"/>
    <property type="project" value="TreeGrafter"/>
</dbReference>
<accession>U4R206</accession>
<evidence type="ECO:0000313" key="6">
    <source>
        <dbReference type="Proteomes" id="UP000016860"/>
    </source>
</evidence>